<evidence type="ECO:0000313" key="2">
    <source>
        <dbReference type="Proteomes" id="UP000886501"/>
    </source>
</evidence>
<organism evidence="1 2">
    <name type="scientific">Thelephora ganbajun</name>
    <name type="common">Ganba fungus</name>
    <dbReference type="NCBI Taxonomy" id="370292"/>
    <lineage>
        <taxon>Eukaryota</taxon>
        <taxon>Fungi</taxon>
        <taxon>Dikarya</taxon>
        <taxon>Basidiomycota</taxon>
        <taxon>Agaricomycotina</taxon>
        <taxon>Agaricomycetes</taxon>
        <taxon>Thelephorales</taxon>
        <taxon>Thelephoraceae</taxon>
        <taxon>Thelephora</taxon>
    </lineage>
</organism>
<reference evidence="1" key="1">
    <citation type="submission" date="2019-10" db="EMBL/GenBank/DDBJ databases">
        <authorList>
            <consortium name="DOE Joint Genome Institute"/>
            <person name="Kuo A."/>
            <person name="Miyauchi S."/>
            <person name="Kiss E."/>
            <person name="Drula E."/>
            <person name="Kohler A."/>
            <person name="Sanchez-Garcia M."/>
            <person name="Andreopoulos B."/>
            <person name="Barry K.W."/>
            <person name="Bonito G."/>
            <person name="Buee M."/>
            <person name="Carver A."/>
            <person name="Chen C."/>
            <person name="Cichocki N."/>
            <person name="Clum A."/>
            <person name="Culley D."/>
            <person name="Crous P.W."/>
            <person name="Fauchery L."/>
            <person name="Girlanda M."/>
            <person name="Hayes R."/>
            <person name="Keri Z."/>
            <person name="Labutti K."/>
            <person name="Lipzen A."/>
            <person name="Lombard V."/>
            <person name="Magnuson J."/>
            <person name="Maillard F."/>
            <person name="Morin E."/>
            <person name="Murat C."/>
            <person name="Nolan M."/>
            <person name="Ohm R."/>
            <person name="Pangilinan J."/>
            <person name="Pereira M."/>
            <person name="Perotto S."/>
            <person name="Peter M."/>
            <person name="Riley R."/>
            <person name="Sitrit Y."/>
            <person name="Stielow B."/>
            <person name="Szollosi G."/>
            <person name="Zifcakova L."/>
            <person name="Stursova M."/>
            <person name="Spatafora J.W."/>
            <person name="Tedersoo L."/>
            <person name="Vaario L.-M."/>
            <person name="Yamada A."/>
            <person name="Yan M."/>
            <person name="Wang P."/>
            <person name="Xu J."/>
            <person name="Bruns T."/>
            <person name="Baldrian P."/>
            <person name="Vilgalys R."/>
            <person name="Henrissat B."/>
            <person name="Grigoriev I.V."/>
            <person name="Hibbett D."/>
            <person name="Nagy L.G."/>
            <person name="Martin F.M."/>
        </authorList>
    </citation>
    <scope>NUCLEOTIDE SEQUENCE</scope>
    <source>
        <strain evidence="1">P2</strain>
    </source>
</reference>
<comment type="caution">
    <text evidence="1">The sequence shown here is derived from an EMBL/GenBank/DDBJ whole genome shotgun (WGS) entry which is preliminary data.</text>
</comment>
<proteinExistence type="predicted"/>
<accession>A0ACB6ZJN4</accession>
<keyword evidence="2" id="KW-1185">Reference proteome</keyword>
<reference evidence="1" key="2">
    <citation type="journal article" date="2020" name="Nat. Commun.">
        <title>Large-scale genome sequencing of mycorrhizal fungi provides insights into the early evolution of symbiotic traits.</title>
        <authorList>
            <person name="Miyauchi S."/>
            <person name="Kiss E."/>
            <person name="Kuo A."/>
            <person name="Drula E."/>
            <person name="Kohler A."/>
            <person name="Sanchez-Garcia M."/>
            <person name="Morin E."/>
            <person name="Andreopoulos B."/>
            <person name="Barry K.W."/>
            <person name="Bonito G."/>
            <person name="Buee M."/>
            <person name="Carver A."/>
            <person name="Chen C."/>
            <person name="Cichocki N."/>
            <person name="Clum A."/>
            <person name="Culley D."/>
            <person name="Crous P.W."/>
            <person name="Fauchery L."/>
            <person name="Girlanda M."/>
            <person name="Hayes R.D."/>
            <person name="Keri Z."/>
            <person name="LaButti K."/>
            <person name="Lipzen A."/>
            <person name="Lombard V."/>
            <person name="Magnuson J."/>
            <person name="Maillard F."/>
            <person name="Murat C."/>
            <person name="Nolan M."/>
            <person name="Ohm R.A."/>
            <person name="Pangilinan J."/>
            <person name="Pereira M.F."/>
            <person name="Perotto S."/>
            <person name="Peter M."/>
            <person name="Pfister S."/>
            <person name="Riley R."/>
            <person name="Sitrit Y."/>
            <person name="Stielow J.B."/>
            <person name="Szollosi G."/>
            <person name="Zifcakova L."/>
            <person name="Stursova M."/>
            <person name="Spatafora J.W."/>
            <person name="Tedersoo L."/>
            <person name="Vaario L.M."/>
            <person name="Yamada A."/>
            <person name="Yan M."/>
            <person name="Wang P."/>
            <person name="Xu J."/>
            <person name="Bruns T."/>
            <person name="Baldrian P."/>
            <person name="Vilgalys R."/>
            <person name="Dunand C."/>
            <person name="Henrissat B."/>
            <person name="Grigoriev I.V."/>
            <person name="Hibbett D."/>
            <person name="Nagy L.G."/>
            <person name="Martin F.M."/>
        </authorList>
    </citation>
    <scope>NUCLEOTIDE SEQUENCE</scope>
    <source>
        <strain evidence="1">P2</strain>
    </source>
</reference>
<keyword evidence="1" id="KW-0808">Transferase</keyword>
<gene>
    <name evidence="1" type="ORF">BDM02DRAFT_3155039</name>
</gene>
<evidence type="ECO:0000313" key="1">
    <source>
        <dbReference type="EMBL" id="KAF9650030.1"/>
    </source>
</evidence>
<name>A0ACB6ZJN4_THEGA</name>
<keyword evidence="1" id="KW-0418">Kinase</keyword>
<sequence length="456" mass="50050">MYRIHTLRSIREWHNIRYIRLTWLDLHNVVRCRVLSLSYFERLLGTANGRPGVSVVGCVLGLVGLRIANGFSAAGNYLYVADLSSMRLCSYAPGHAMLFGWFQNAKFSPERPLEYDLCPRTLLARQVSEASKRGVSFLVGFEIEFILLKSTLPEAEPISTHDWTTTASIYTGTTGAVVLEEIADALQVGGVELQMYHAEAAPGQYEVVTGPLSPLQAADALVYSHEVIYNIASKHKLKATFAPRVFGYSCGSGAHTNVSIHSETFQGETSPKAPTLTPLESVFLQSVLDNLQAICAFSLPTVASYARMADGVWSGGTYVSWGVENREAAVRFCGTPGSHRFEIRCVDGTSNPYLSLASILAAVIHGLDTRKTLSVAGSLDIAATLGKEKRKELGIGERRLPLKLEEARKYLDQSEVLRKGLGDNFVTKYLAVNEILQEHLSADHEATELDKIVAMY</sequence>
<protein>
    <submittedName>
        <fullName evidence="1">Glutamine synthetase/guanido kinase</fullName>
    </submittedName>
</protein>
<dbReference type="EMBL" id="MU117989">
    <property type="protein sequence ID" value="KAF9650030.1"/>
    <property type="molecule type" value="Genomic_DNA"/>
</dbReference>
<dbReference type="Proteomes" id="UP000886501">
    <property type="component" value="Unassembled WGS sequence"/>
</dbReference>